<accession>A0A8J5XN41</accession>
<keyword evidence="1" id="KW-0677">Repeat</keyword>
<dbReference type="SUPFAM" id="SSF46689">
    <property type="entry name" value="Homeodomain-like"/>
    <property type="match status" value="1"/>
</dbReference>
<dbReference type="OMA" id="ARNYVFA"/>
<dbReference type="GO" id="GO:0000981">
    <property type="term" value="F:DNA-binding transcription factor activity, RNA polymerase II-specific"/>
    <property type="evidence" value="ECO:0007669"/>
    <property type="project" value="TreeGrafter"/>
</dbReference>
<dbReference type="InterPro" id="IPR009057">
    <property type="entry name" value="Homeodomain-like_sf"/>
</dbReference>
<evidence type="ECO:0000259" key="4">
    <source>
        <dbReference type="PROSITE" id="PS50090"/>
    </source>
</evidence>
<dbReference type="InterPro" id="IPR050560">
    <property type="entry name" value="MYB_TF"/>
</dbReference>
<dbReference type="PANTHER" id="PTHR45614">
    <property type="entry name" value="MYB PROTEIN-RELATED"/>
    <property type="match status" value="1"/>
</dbReference>
<protein>
    <submittedName>
        <fullName evidence="6">Uncharacterized protein</fullName>
    </submittedName>
</protein>
<keyword evidence="7" id="KW-1185">Reference proteome</keyword>
<reference evidence="6" key="1">
    <citation type="submission" date="2021-05" db="EMBL/GenBank/DDBJ databases">
        <title>The genome of the haptophyte Pavlova lutheri (Diacronema luteri, Pavlovales) - a model for lipid biosynthesis in eukaryotic algae.</title>
        <authorList>
            <person name="Hulatt C.J."/>
            <person name="Posewitz M.C."/>
        </authorList>
    </citation>
    <scope>NUCLEOTIDE SEQUENCE</scope>
    <source>
        <strain evidence="6">NIVA-4/92</strain>
    </source>
</reference>
<dbReference type="PROSITE" id="PS50090">
    <property type="entry name" value="MYB_LIKE"/>
    <property type="match status" value="2"/>
</dbReference>
<organism evidence="6 7">
    <name type="scientific">Diacronema lutheri</name>
    <name type="common">Unicellular marine alga</name>
    <name type="synonym">Monochrysis lutheri</name>
    <dbReference type="NCBI Taxonomy" id="2081491"/>
    <lineage>
        <taxon>Eukaryota</taxon>
        <taxon>Haptista</taxon>
        <taxon>Haptophyta</taxon>
        <taxon>Pavlovophyceae</taxon>
        <taxon>Pavlovales</taxon>
        <taxon>Pavlovaceae</taxon>
        <taxon>Diacronema</taxon>
    </lineage>
</organism>
<dbReference type="InterPro" id="IPR001005">
    <property type="entry name" value="SANT/Myb"/>
</dbReference>
<evidence type="ECO:0000256" key="2">
    <source>
        <dbReference type="ARBA" id="ARBA00023125"/>
    </source>
</evidence>
<comment type="caution">
    <text evidence="6">The sequence shown here is derived from an EMBL/GenBank/DDBJ whole genome shotgun (WGS) entry which is preliminary data.</text>
</comment>
<dbReference type="SMART" id="SM00717">
    <property type="entry name" value="SANT"/>
    <property type="match status" value="2"/>
</dbReference>
<dbReference type="PROSITE" id="PS51294">
    <property type="entry name" value="HTH_MYB"/>
    <property type="match status" value="2"/>
</dbReference>
<evidence type="ECO:0000259" key="5">
    <source>
        <dbReference type="PROSITE" id="PS51294"/>
    </source>
</evidence>
<dbReference type="Gene3D" id="1.10.10.60">
    <property type="entry name" value="Homeodomain-like"/>
    <property type="match status" value="2"/>
</dbReference>
<feature type="domain" description="Myb-like" evidence="4">
    <location>
        <begin position="5"/>
        <end position="56"/>
    </location>
</feature>
<dbReference type="InterPro" id="IPR017930">
    <property type="entry name" value="Myb_dom"/>
</dbReference>
<dbReference type="CDD" id="cd00167">
    <property type="entry name" value="SANT"/>
    <property type="match status" value="2"/>
</dbReference>
<dbReference type="AlphaFoldDB" id="A0A8J5XN41"/>
<evidence type="ECO:0000313" key="7">
    <source>
        <dbReference type="Proteomes" id="UP000751190"/>
    </source>
</evidence>
<dbReference type="GO" id="GO:0000978">
    <property type="term" value="F:RNA polymerase II cis-regulatory region sequence-specific DNA binding"/>
    <property type="evidence" value="ECO:0007669"/>
    <property type="project" value="TreeGrafter"/>
</dbReference>
<proteinExistence type="predicted"/>
<dbReference type="PANTHER" id="PTHR45614:SF232">
    <property type="entry name" value="TRANSCRIPTION FACTOR MYB3R-2"/>
    <property type="match status" value="1"/>
</dbReference>
<dbReference type="EMBL" id="JAGTXO010000005">
    <property type="protein sequence ID" value="KAG8468163.1"/>
    <property type="molecule type" value="Genomic_DNA"/>
</dbReference>
<evidence type="ECO:0000256" key="3">
    <source>
        <dbReference type="SAM" id="MobiDB-lite"/>
    </source>
</evidence>
<feature type="domain" description="HTH myb-type" evidence="5">
    <location>
        <begin position="9"/>
        <end position="60"/>
    </location>
</feature>
<keyword evidence="2" id="KW-0238">DNA-binding</keyword>
<dbReference type="FunFam" id="1.10.10.60:FF:000010">
    <property type="entry name" value="Transcriptional activator Myb isoform A"/>
    <property type="match status" value="1"/>
</dbReference>
<dbReference type="OrthoDB" id="2143914at2759"/>
<dbReference type="Proteomes" id="UP000751190">
    <property type="component" value="Unassembled WGS sequence"/>
</dbReference>
<dbReference type="GO" id="GO:0005634">
    <property type="term" value="C:nucleus"/>
    <property type="evidence" value="ECO:0007669"/>
    <property type="project" value="TreeGrafter"/>
</dbReference>
<evidence type="ECO:0000256" key="1">
    <source>
        <dbReference type="ARBA" id="ARBA00022737"/>
    </source>
</evidence>
<feature type="domain" description="Myb-like" evidence="4">
    <location>
        <begin position="57"/>
        <end position="107"/>
    </location>
</feature>
<sequence length="405" mass="41738">MEVDLKEGKRREWTDEEDLRLRELVQLLGVKRWALIATKLGGRIGKQCRERWTNHLADDISKEPWTEEEEGLLHAAMVSYNKKWATIAKLLPGRTENAVKNHWNASIRRNERTLRKTGGPEGGGACKADGQPVSRRRGASCLSAPAQLTVLGFSASPDAALSGSGTPGGNSLGYNTPTLNLAAEQLSAHHRLARTAGAGADTFSDGPLPLPAARLDSPDGAAVAASTHGAIAGAPPSGARAAALARPIPRGKRPAVQSADGAPTGRARARARAVPGGAAEGGEAPAALWAVQGVEPLAPHAAQAPMSLLAVISSSATKDAVRGLRRALEIGTECVDGQQQLPAAGVRADDEAGCADSRGAVVGVGGPLPLASAQMLHGDARNESSCPLLSLATAATAAPSPGLRW</sequence>
<name>A0A8J5XN41_DIALT</name>
<feature type="region of interest" description="Disordered" evidence="3">
    <location>
        <begin position="112"/>
        <end position="138"/>
    </location>
</feature>
<evidence type="ECO:0000313" key="6">
    <source>
        <dbReference type="EMBL" id="KAG8468163.1"/>
    </source>
</evidence>
<feature type="domain" description="HTH myb-type" evidence="5">
    <location>
        <begin position="62"/>
        <end position="111"/>
    </location>
</feature>
<gene>
    <name evidence="6" type="ORF">KFE25_007215</name>
</gene>
<dbReference type="Pfam" id="PF00249">
    <property type="entry name" value="Myb_DNA-binding"/>
    <property type="match status" value="2"/>
</dbReference>